<keyword evidence="3" id="KW-1185">Reference proteome</keyword>
<accession>A0ABY7THF8</accession>
<name>A0ABY7THF8_9SPHN</name>
<feature type="compositionally biased region" description="Acidic residues" evidence="1">
    <location>
        <begin position="33"/>
        <end position="46"/>
    </location>
</feature>
<gene>
    <name evidence="2" type="ORF">PQ455_12085</name>
</gene>
<dbReference type="EMBL" id="CP117411">
    <property type="protein sequence ID" value="WCT72375.1"/>
    <property type="molecule type" value="Genomic_DNA"/>
</dbReference>
<dbReference type="Proteomes" id="UP001220395">
    <property type="component" value="Chromosome"/>
</dbReference>
<reference evidence="2 3" key="1">
    <citation type="submission" date="2023-02" db="EMBL/GenBank/DDBJ databases">
        <title>Genome sequence of Sphingomonas naphthae.</title>
        <authorList>
            <person name="Kim S."/>
            <person name="Heo J."/>
            <person name="Kwon S.-W."/>
        </authorList>
    </citation>
    <scope>NUCLEOTIDE SEQUENCE [LARGE SCALE GENOMIC DNA]</scope>
    <source>
        <strain evidence="2 3">KACC 18716</strain>
    </source>
</reference>
<sequence>MSRASDFLEAWTVARTDTRALTTEEAGTIADQWEGEAIENGVDPDDLGTAAGGDLRAYLLRTYGEVGQEVSTDDGDHSDAQKPPPQPRHREPGVF</sequence>
<evidence type="ECO:0000313" key="3">
    <source>
        <dbReference type="Proteomes" id="UP001220395"/>
    </source>
</evidence>
<dbReference type="RefSeq" id="WP_273686334.1">
    <property type="nucleotide sequence ID" value="NZ_CP117411.1"/>
</dbReference>
<protein>
    <recommendedName>
        <fullName evidence="4">DUF768 domain-containing protein</fullName>
    </recommendedName>
</protein>
<feature type="region of interest" description="Disordered" evidence="1">
    <location>
        <begin position="30"/>
        <end position="51"/>
    </location>
</feature>
<evidence type="ECO:0000256" key="1">
    <source>
        <dbReference type="SAM" id="MobiDB-lite"/>
    </source>
</evidence>
<proteinExistence type="predicted"/>
<evidence type="ECO:0000313" key="2">
    <source>
        <dbReference type="EMBL" id="WCT72375.1"/>
    </source>
</evidence>
<evidence type="ECO:0008006" key="4">
    <source>
        <dbReference type="Google" id="ProtNLM"/>
    </source>
</evidence>
<feature type="region of interest" description="Disordered" evidence="1">
    <location>
        <begin position="66"/>
        <end position="95"/>
    </location>
</feature>
<organism evidence="2 3">
    <name type="scientific">Sphingomonas naphthae</name>
    <dbReference type="NCBI Taxonomy" id="1813468"/>
    <lineage>
        <taxon>Bacteria</taxon>
        <taxon>Pseudomonadati</taxon>
        <taxon>Pseudomonadota</taxon>
        <taxon>Alphaproteobacteria</taxon>
        <taxon>Sphingomonadales</taxon>
        <taxon>Sphingomonadaceae</taxon>
        <taxon>Sphingomonas</taxon>
    </lineage>
</organism>